<dbReference type="Pfam" id="PF08659">
    <property type="entry name" value="KR"/>
    <property type="match status" value="1"/>
</dbReference>
<feature type="region of interest" description="N-terminal hotdog fold" evidence="7">
    <location>
        <begin position="374"/>
        <end position="503"/>
    </location>
</feature>
<dbReference type="GO" id="GO:0006633">
    <property type="term" value="P:fatty acid biosynthetic process"/>
    <property type="evidence" value="ECO:0007669"/>
    <property type="project" value="TreeGrafter"/>
</dbReference>
<dbReference type="Gene3D" id="1.10.1200.10">
    <property type="entry name" value="ACP-like"/>
    <property type="match status" value="1"/>
</dbReference>
<dbReference type="Pfam" id="PF21089">
    <property type="entry name" value="PKS_DH_N"/>
    <property type="match status" value="1"/>
</dbReference>
<gene>
    <name evidence="10" type="primary">FUM1_1</name>
    <name evidence="10" type="ORF">LSUB1_G005184</name>
</gene>
<dbReference type="InterPro" id="IPR049551">
    <property type="entry name" value="PKS_DH_C"/>
</dbReference>
<dbReference type="Pfam" id="PF23297">
    <property type="entry name" value="ACP_SdgA_C"/>
    <property type="match status" value="1"/>
</dbReference>
<dbReference type="SUPFAM" id="SSF55048">
    <property type="entry name" value="Probable ACP-binding domain of malonyl-CoA ACP transacylase"/>
    <property type="match status" value="1"/>
</dbReference>
<evidence type="ECO:0000259" key="8">
    <source>
        <dbReference type="PROSITE" id="PS50075"/>
    </source>
</evidence>
<dbReference type="FunFam" id="3.40.50.720:FF:000209">
    <property type="entry name" value="Polyketide synthase Pks12"/>
    <property type="match status" value="1"/>
</dbReference>
<dbReference type="InterPro" id="IPR049900">
    <property type="entry name" value="PKS_mFAS_DH"/>
</dbReference>
<dbReference type="InterPro" id="IPR014043">
    <property type="entry name" value="Acyl_transferase_dom"/>
</dbReference>
<dbReference type="EMBL" id="QGMJ01000128">
    <property type="protein sequence ID" value="TVY41639.1"/>
    <property type="molecule type" value="Genomic_DNA"/>
</dbReference>
<dbReference type="InterPro" id="IPR020807">
    <property type="entry name" value="PKS_DH"/>
</dbReference>
<dbReference type="Gene3D" id="3.90.180.10">
    <property type="entry name" value="Medium-chain alcohol dehydrogenases, catalytic domain"/>
    <property type="match status" value="1"/>
</dbReference>
<dbReference type="Proteomes" id="UP000462212">
    <property type="component" value="Unassembled WGS sequence"/>
</dbReference>
<sequence length="1918" mass="211494">MVFTGQGAAWPQFGRKLLLTNPTFSHAIKSLDKHLQTLGTVAPSWSLAEELVKPARTSRVHEAEFSQPLCTAVQIALVDTLEFLGVKPAAVVGHSSGEIAAAYAAGGLTAEEAISVAFHRGAMTKAQTRPGGMAAVGLSWGEAQEYLVPGVIIACDNSPSNVTLSGDADKLADVVATIKGSRPNVPATVLKVEKAYHSHHMEVFGDDYEQAMAASGVVGKAPLVPFFSSVTGKRFGSKGGDHFGPSYWRSNLERPVLFRNAVSSILHCPEVSNEAFLEVGPHTALAGPLRQILAHNGSKAPYIASLVRRQDSVEALLQAVGKLYTLHVDLNFKNLMPYGSTVSDMPHYPWDHKRSHWHESRVSKEWRSREHPYHDLLGIKVPECTDLEPVWRNLLHIENTPWLCDHKINEDVVFPFAAYVAMAAEAARQVSGIEDGVSLRHVAVKSALLVNEDTPTELVTTLRQHKLTDTLHSEWWEFSISSHNGHVWTKHCSGEVRAELFKQTVEPVHTAEKLPRKVDITRWNDTLRRSGLNYGRYFNAIKEVKCSTGEPRQAAGDLNNNKWGDEAQYHLHPVILDSYFQLLVIAYGNGMAHTYRRLVAASVESLTIYRCTDEQLNLLATADLTEDGFTGHGSCASNSNIVLQASGVHASFFEEADTKDDHSMPITAQCEWVPHVDFQNFNDLIKQVQGHESSLPLLNELAKLATTFSQAVVRNIHVQTPYLVKYSEWLGQQSISQIQGLDTIKLLQDMDSLVKRLEGTSAAHAAETIITVCNNIESLLKEEKTGFEILNANGDLERFMEFVREHDDSSYLRRLAHSKPNLRVLEIGAELGGRTTNILKNLTRPDGQILYSQYVFANAASGIVNTAKEHLKGVSNMEFATWDMSHSAADHELEGRQFDLIIATSIIHASPIIQDSLRNIHRLLAPDGKLLVQEPKSGLQWTKFVLGILPGWWSQDQDGRMEEPFTSMKRWQEELVAAGFDGVNYVASDSETSASKVIVASPQSQKAIVKRITLLCDKGLEPNSMVEELEAQGYEIHRCSLGEIPPEGQDVLALLDEEQAFFNNIDSTKFAEFKAFIHSLRSSGILWVTRLSNVGCQDPRYAPVIGLARTLRSEMAIDFAVCEINDLESPSGSRALFKVLHKFQKREEDGILGPDYEYAIYNGEILNNRIFPFSFDQERIVPDSSGEANLTIASQGRLDTLRWTAASARAPKEDEVEVEIYASGLNFRDVLVAMGIIERREPTFGYEAAGIVRRVGANVTKLCVGDRAVLMGMETFSTVVTAPEMLYEQLPDGMSFVEGASMPLVFTTAIYSLIDVGRLSRGQSVLIHSGCGGVGLAAIQIAQMLGAEVFTTVSSEEKTQYLMDTYNIPRNRIFNSRNNSFVENLLRETNGKGVDLALNSLSGELLHATWSCIAKWGTMVEIGKRDLMGAAKLDMTPFLANRNYCCVDLDQMSRERPEMVGRLLRHMMDFFRQGHVKPVQIAQEINASAIQDAFRYMQQGKHIGKIILQLRDDTGRLQIGNVNTTKKGGAKLDAAASYLLVGGLGGLGRAIAVWMVQHGAKNLTFLSRSAGKVQRDHDFVQEIESMGCTAQLVQGDVTIPDDVARAVDGTLAPLKGIIQMSMVLRDQMFGEMSIEDWNAVNLPKVQGTWNLHDVTSSRNLDLDLFILFSSLSGIVGQTGQANYASANTFLDSFARYRANQGLPCTAIDLGAMEGIGYLSENQELLRKMQGTGWHVLQEAELLGGLNEAMTPPPAVAQSKQNAVLTAARCNFLLGISPSVPLSSPDSNSRLQRDMRMAVYHNVSSRSSKNGSANDGLRSYLKSIKNDPNLLKSSESISFLALEIGKKLFSLLLRSDDEEINIKSNTADLGLDSLIAVELRNWWKLNFGFDIAVLEMLSMGTLEALGKFAADKLLVMLDG</sequence>
<dbReference type="OrthoDB" id="329835at2759"/>
<dbReference type="SMART" id="SM00827">
    <property type="entry name" value="PKS_AT"/>
    <property type="match status" value="1"/>
</dbReference>
<dbReference type="InterPro" id="IPR016036">
    <property type="entry name" value="Malonyl_transacylase_ACP-bd"/>
</dbReference>
<dbReference type="InterPro" id="IPR009081">
    <property type="entry name" value="PP-bd_ACP"/>
</dbReference>
<keyword evidence="6" id="KW-0012">Acyltransferase</keyword>
<feature type="domain" description="PKS/mFAS DH" evidence="9">
    <location>
        <begin position="374"/>
        <end position="659"/>
    </location>
</feature>
<evidence type="ECO:0000313" key="10">
    <source>
        <dbReference type="EMBL" id="TVY41639.1"/>
    </source>
</evidence>
<accession>A0A8H8RV89</accession>
<evidence type="ECO:0000256" key="2">
    <source>
        <dbReference type="ARBA" id="ARBA00022553"/>
    </source>
</evidence>
<dbReference type="Pfam" id="PF00698">
    <property type="entry name" value="Acyl_transf_1"/>
    <property type="match status" value="1"/>
</dbReference>
<evidence type="ECO:0000256" key="4">
    <source>
        <dbReference type="ARBA" id="ARBA00022857"/>
    </source>
</evidence>
<evidence type="ECO:0000256" key="1">
    <source>
        <dbReference type="ARBA" id="ARBA00022450"/>
    </source>
</evidence>
<evidence type="ECO:0000313" key="11">
    <source>
        <dbReference type="Proteomes" id="UP000462212"/>
    </source>
</evidence>
<feature type="active site" description="Proton donor; for dehydratase activity" evidence="7">
    <location>
        <position position="577"/>
    </location>
</feature>
<dbReference type="InterPro" id="IPR020843">
    <property type="entry name" value="ER"/>
</dbReference>
<keyword evidence="1" id="KW-0596">Phosphopantetheine</keyword>
<dbReference type="InterPro" id="IPR001227">
    <property type="entry name" value="Ac_transferase_dom_sf"/>
</dbReference>
<dbReference type="Gene3D" id="3.30.70.3290">
    <property type="match status" value="1"/>
</dbReference>
<dbReference type="InterPro" id="IPR036291">
    <property type="entry name" value="NAD(P)-bd_dom_sf"/>
</dbReference>
<dbReference type="SUPFAM" id="SSF50129">
    <property type="entry name" value="GroES-like"/>
    <property type="match status" value="1"/>
</dbReference>
<keyword evidence="3" id="KW-0808">Transferase</keyword>
<dbReference type="InterPro" id="IPR050091">
    <property type="entry name" value="PKS_NRPS_Biosynth_Enz"/>
</dbReference>
<dbReference type="Pfam" id="PF08240">
    <property type="entry name" value="ADH_N"/>
    <property type="match status" value="1"/>
</dbReference>
<dbReference type="GO" id="GO:0004312">
    <property type="term" value="F:fatty acid synthase activity"/>
    <property type="evidence" value="ECO:0007669"/>
    <property type="project" value="TreeGrafter"/>
</dbReference>
<feature type="domain" description="Carrier" evidence="8">
    <location>
        <begin position="1834"/>
        <end position="1912"/>
    </location>
</feature>
<dbReference type="CDD" id="cd05195">
    <property type="entry name" value="enoyl_red"/>
    <property type="match status" value="1"/>
</dbReference>
<evidence type="ECO:0000259" key="9">
    <source>
        <dbReference type="PROSITE" id="PS52019"/>
    </source>
</evidence>
<comment type="caution">
    <text evidence="10">The sequence shown here is derived from an EMBL/GenBank/DDBJ whole genome shotgun (WGS) entry which is preliminary data.</text>
</comment>
<keyword evidence="4" id="KW-0521">NADP</keyword>
<dbReference type="SMART" id="SM00826">
    <property type="entry name" value="PKS_DH"/>
    <property type="match status" value="1"/>
</dbReference>
<dbReference type="Pfam" id="PF13602">
    <property type="entry name" value="ADH_zinc_N_2"/>
    <property type="match status" value="1"/>
</dbReference>
<dbReference type="GO" id="GO:0044550">
    <property type="term" value="P:secondary metabolite biosynthetic process"/>
    <property type="evidence" value="ECO:0007669"/>
    <property type="project" value="TreeGrafter"/>
</dbReference>
<proteinExistence type="predicted"/>
<dbReference type="InterPro" id="IPR036736">
    <property type="entry name" value="ACP-like_sf"/>
</dbReference>
<dbReference type="GO" id="GO:0031177">
    <property type="term" value="F:phosphopantetheine binding"/>
    <property type="evidence" value="ECO:0007669"/>
    <property type="project" value="InterPro"/>
</dbReference>
<dbReference type="Pfam" id="PF14765">
    <property type="entry name" value="PS-DH"/>
    <property type="match status" value="1"/>
</dbReference>
<name>A0A8H8RV89_9HELO</name>
<dbReference type="SMART" id="SM00829">
    <property type="entry name" value="PKS_ER"/>
    <property type="match status" value="1"/>
</dbReference>
<dbReference type="PROSITE" id="PS50075">
    <property type="entry name" value="CARRIER"/>
    <property type="match status" value="1"/>
</dbReference>
<dbReference type="SUPFAM" id="SSF51735">
    <property type="entry name" value="NAD(P)-binding Rossmann-fold domains"/>
    <property type="match status" value="2"/>
</dbReference>
<dbReference type="SMART" id="SM00823">
    <property type="entry name" value="PKS_PP"/>
    <property type="match status" value="1"/>
</dbReference>
<dbReference type="SMART" id="SM00822">
    <property type="entry name" value="PKS_KR"/>
    <property type="match status" value="1"/>
</dbReference>
<dbReference type="PROSITE" id="PS52019">
    <property type="entry name" value="PKS_MFAS_DH"/>
    <property type="match status" value="1"/>
</dbReference>
<dbReference type="GO" id="GO:0016491">
    <property type="term" value="F:oxidoreductase activity"/>
    <property type="evidence" value="ECO:0007669"/>
    <property type="project" value="InterPro"/>
</dbReference>
<feature type="active site" description="Proton acceptor; for dehydratase activity" evidence="7">
    <location>
        <position position="406"/>
    </location>
</feature>
<dbReference type="InterPro" id="IPR013154">
    <property type="entry name" value="ADH-like_N"/>
</dbReference>
<dbReference type="InterPro" id="IPR013968">
    <property type="entry name" value="PKS_KR"/>
</dbReference>
<dbReference type="SUPFAM" id="SSF52151">
    <property type="entry name" value="FabD/lysophospholipase-like"/>
    <property type="match status" value="1"/>
</dbReference>
<reference evidence="10 11" key="1">
    <citation type="submission" date="2018-05" db="EMBL/GenBank/DDBJ databases">
        <title>Genome sequencing and assembly of the regulated plant pathogen Lachnellula willkommii and related sister species for the development of diagnostic species identification markers.</title>
        <authorList>
            <person name="Giroux E."/>
            <person name="Bilodeau G."/>
        </authorList>
    </citation>
    <scope>NUCLEOTIDE SEQUENCE [LARGE SCALE GENOMIC DNA]</scope>
    <source>
        <strain evidence="10 11">CBS 197.66</strain>
    </source>
</reference>
<dbReference type="Gene3D" id="3.40.50.720">
    <property type="entry name" value="NAD(P)-binding Rossmann-like Domain"/>
    <property type="match status" value="2"/>
</dbReference>
<protein>
    <submittedName>
        <fullName evidence="10">Highly reducing polyketide synthase</fullName>
    </submittedName>
</protein>
<dbReference type="InterPro" id="IPR020806">
    <property type="entry name" value="PKS_PP-bd"/>
</dbReference>
<dbReference type="InterPro" id="IPR042104">
    <property type="entry name" value="PKS_dehydratase_sf"/>
</dbReference>
<dbReference type="Gene3D" id="3.10.129.110">
    <property type="entry name" value="Polyketide synthase dehydratase"/>
    <property type="match status" value="1"/>
</dbReference>
<dbReference type="InterPro" id="IPR049552">
    <property type="entry name" value="PKS_DH_N"/>
</dbReference>
<dbReference type="InterPro" id="IPR057326">
    <property type="entry name" value="KR_dom"/>
</dbReference>
<evidence type="ECO:0000256" key="6">
    <source>
        <dbReference type="ARBA" id="ARBA00023315"/>
    </source>
</evidence>
<dbReference type="InterPro" id="IPR011032">
    <property type="entry name" value="GroES-like_sf"/>
</dbReference>
<keyword evidence="5" id="KW-0511">Multifunctional enzyme</keyword>
<dbReference type="SUPFAM" id="SSF47336">
    <property type="entry name" value="ACP-like"/>
    <property type="match status" value="1"/>
</dbReference>
<evidence type="ECO:0000256" key="7">
    <source>
        <dbReference type="PROSITE-ProRule" id="PRU01363"/>
    </source>
</evidence>
<dbReference type="Gene3D" id="3.40.50.150">
    <property type="entry name" value="Vaccinia Virus protein VP39"/>
    <property type="match status" value="1"/>
</dbReference>
<feature type="region of interest" description="C-terminal hotdog fold" evidence="7">
    <location>
        <begin position="515"/>
        <end position="659"/>
    </location>
</feature>
<dbReference type="Pfam" id="PF08242">
    <property type="entry name" value="Methyltransf_12"/>
    <property type="match status" value="1"/>
</dbReference>
<dbReference type="SUPFAM" id="SSF53335">
    <property type="entry name" value="S-adenosyl-L-methionine-dependent methyltransferases"/>
    <property type="match status" value="1"/>
</dbReference>
<organism evidence="10 11">
    <name type="scientific">Lachnellula subtilissima</name>
    <dbReference type="NCBI Taxonomy" id="602034"/>
    <lineage>
        <taxon>Eukaryota</taxon>
        <taxon>Fungi</taxon>
        <taxon>Dikarya</taxon>
        <taxon>Ascomycota</taxon>
        <taxon>Pezizomycotina</taxon>
        <taxon>Leotiomycetes</taxon>
        <taxon>Helotiales</taxon>
        <taxon>Lachnaceae</taxon>
        <taxon>Lachnellula</taxon>
    </lineage>
</organism>
<dbReference type="Gene3D" id="3.40.366.10">
    <property type="entry name" value="Malonyl-Coenzyme A Acyl Carrier Protein, domain 2"/>
    <property type="match status" value="1"/>
</dbReference>
<dbReference type="InterPro" id="IPR013217">
    <property type="entry name" value="Methyltransf_12"/>
</dbReference>
<dbReference type="CDD" id="cd02440">
    <property type="entry name" value="AdoMet_MTases"/>
    <property type="match status" value="1"/>
</dbReference>
<keyword evidence="2" id="KW-0597">Phosphoprotein</keyword>
<dbReference type="PANTHER" id="PTHR43775:SF28">
    <property type="entry name" value="SYNTHASE, PUTATIVE-RELATED"/>
    <property type="match status" value="1"/>
</dbReference>
<dbReference type="PANTHER" id="PTHR43775">
    <property type="entry name" value="FATTY ACID SYNTHASE"/>
    <property type="match status" value="1"/>
</dbReference>
<evidence type="ECO:0000256" key="3">
    <source>
        <dbReference type="ARBA" id="ARBA00022679"/>
    </source>
</evidence>
<dbReference type="InterPro" id="IPR016035">
    <property type="entry name" value="Acyl_Trfase/lysoPLipase"/>
</dbReference>
<dbReference type="InterPro" id="IPR029063">
    <property type="entry name" value="SAM-dependent_MTases_sf"/>
</dbReference>
<keyword evidence="11" id="KW-1185">Reference proteome</keyword>
<dbReference type="GO" id="GO:1901336">
    <property type="term" value="P:lactone biosynthetic process"/>
    <property type="evidence" value="ECO:0007669"/>
    <property type="project" value="UniProtKB-ARBA"/>
</dbReference>
<evidence type="ECO:0000256" key="5">
    <source>
        <dbReference type="ARBA" id="ARBA00023268"/>
    </source>
</evidence>